<dbReference type="NCBIfam" id="TIGR04056">
    <property type="entry name" value="OMP_RagA_SusC"/>
    <property type="match status" value="1"/>
</dbReference>
<dbReference type="Gene3D" id="2.170.130.10">
    <property type="entry name" value="TonB-dependent receptor, plug domain"/>
    <property type="match status" value="1"/>
</dbReference>
<comment type="caution">
    <text evidence="6">The sequence shown here is derived from an EMBL/GenBank/DDBJ whole genome shotgun (WGS) entry which is preliminary data.</text>
</comment>
<dbReference type="Proteomes" id="UP000321436">
    <property type="component" value="Unassembled WGS sequence"/>
</dbReference>
<dbReference type="EMBL" id="BKAU01000004">
    <property type="protein sequence ID" value="GEP97373.1"/>
    <property type="molecule type" value="Genomic_DNA"/>
</dbReference>
<name>A0A512RNV3_9BACT</name>
<feature type="signal peptide" evidence="4">
    <location>
        <begin position="1"/>
        <end position="22"/>
    </location>
</feature>
<keyword evidence="2" id="KW-0472">Membrane</keyword>
<feature type="chain" id="PRO_5022120353" evidence="4">
    <location>
        <begin position="23"/>
        <end position="975"/>
    </location>
</feature>
<keyword evidence="7" id="KW-1185">Reference proteome</keyword>
<gene>
    <name evidence="6" type="ORF">CCY01nite_36330</name>
</gene>
<dbReference type="RefSeq" id="WP_146864873.1">
    <property type="nucleotide sequence ID" value="NZ_BKAU01000004.1"/>
</dbReference>
<evidence type="ECO:0000259" key="5">
    <source>
        <dbReference type="Pfam" id="PF07715"/>
    </source>
</evidence>
<dbReference type="Pfam" id="PF07715">
    <property type="entry name" value="Plug"/>
    <property type="match status" value="1"/>
</dbReference>
<dbReference type="SUPFAM" id="SSF56935">
    <property type="entry name" value="Porins"/>
    <property type="match status" value="1"/>
</dbReference>
<evidence type="ECO:0000256" key="1">
    <source>
        <dbReference type="ARBA" id="ARBA00004442"/>
    </source>
</evidence>
<evidence type="ECO:0000313" key="6">
    <source>
        <dbReference type="EMBL" id="GEP97373.1"/>
    </source>
</evidence>
<proteinExistence type="predicted"/>
<keyword evidence="4" id="KW-0732">Signal</keyword>
<comment type="subcellular location">
    <subcellularLocation>
        <location evidence="1">Cell outer membrane</location>
    </subcellularLocation>
</comment>
<protein>
    <submittedName>
        <fullName evidence="6">SusC/RagA family TonB-linked outer membrane protein</fullName>
    </submittedName>
</protein>
<dbReference type="InterPro" id="IPR023996">
    <property type="entry name" value="TonB-dep_OMP_SusC/RagA"/>
</dbReference>
<reference evidence="6 7" key="1">
    <citation type="submission" date="2019-07" db="EMBL/GenBank/DDBJ databases">
        <title>Whole genome shotgun sequence of Chitinophaga cymbidii NBRC 109752.</title>
        <authorList>
            <person name="Hosoyama A."/>
            <person name="Uohara A."/>
            <person name="Ohji S."/>
            <person name="Ichikawa N."/>
        </authorList>
    </citation>
    <scope>NUCLEOTIDE SEQUENCE [LARGE SCALE GENOMIC DNA]</scope>
    <source>
        <strain evidence="6 7">NBRC 109752</strain>
    </source>
</reference>
<dbReference type="OrthoDB" id="9768177at2"/>
<dbReference type="InterPro" id="IPR037066">
    <property type="entry name" value="Plug_dom_sf"/>
</dbReference>
<dbReference type="InterPro" id="IPR036942">
    <property type="entry name" value="Beta-barrel_TonB_sf"/>
</dbReference>
<dbReference type="Gene3D" id="2.40.170.20">
    <property type="entry name" value="TonB-dependent receptor, beta-barrel domain"/>
    <property type="match status" value="1"/>
</dbReference>
<dbReference type="AlphaFoldDB" id="A0A512RNV3"/>
<evidence type="ECO:0000313" key="7">
    <source>
        <dbReference type="Proteomes" id="UP000321436"/>
    </source>
</evidence>
<evidence type="ECO:0000256" key="4">
    <source>
        <dbReference type="SAM" id="SignalP"/>
    </source>
</evidence>
<dbReference type="InterPro" id="IPR012910">
    <property type="entry name" value="Plug_dom"/>
</dbReference>
<evidence type="ECO:0000256" key="3">
    <source>
        <dbReference type="ARBA" id="ARBA00023237"/>
    </source>
</evidence>
<evidence type="ECO:0000256" key="2">
    <source>
        <dbReference type="ARBA" id="ARBA00023136"/>
    </source>
</evidence>
<feature type="domain" description="TonB-dependent receptor plug" evidence="5">
    <location>
        <begin position="59"/>
        <end position="173"/>
    </location>
</feature>
<accession>A0A512RNV3</accession>
<sequence length="975" mass="111422">MCSFVRINITCLLMYCLAHAHAAGATGTRLMQDSTKPVKAPPVTRKADTLIMERENIYPYSSLQQLIKGNAAGVYVQEPSGEPGSNMSMFLRGTAIPIISSRDIYEAQPTVILDGIPMIMDHPFAFDIQLYDYNRIGPATNILSSIDPDNIASIEVIKDFGRAAMYGPRAANGGVILLTTKAPVTGKRRISFNTYFGMVQRPSTFTTNAKFENDFRQPFYDKYANTDQLQNYPLYLRDSTNDAYYGPSNWSDLYFKNRMVYGVNASLSSGTERANFMFAVGNRKTNNPADGARLDRYNAMFEINMVPIRGFTVSAMINGTRLERTRNTFLRDRFAEMQYMPDLSNPLPPNKDYYARFRNEYTKSFDENKLNEVNGYFKMNIRFSDKFQFNSAFGFDYNEGLRDLFYPSTLLETVNYVSNYFGYNQRVFFDNTVTFRHQWNKVHDLTIEAGEVFQSDYNRYNYAYAYKGPNDLIRVNLLNTEDGDNKFRTKSFRHELTYMFLDQHRHRLLSFYGRGAYKYKDLLDFSVLLRADGSSSAQPDNWWMFAPTFAGGLNAKQLWLADHAGISSLRLHASWGRVGRLLPDDRFGEGPQYTSDLSFSNNPVRFSYNGFPGMSRAYSSGYIGYGIKWPYTDQLEVGLDAGFIQNRLNLSLAFYDRVDKNMLLGIPFSAEYGYNIQYKNGMKVRNRGVDLSAQMSMLPDDYKVRWVAGVNANYNRNTLLALPDGLQELVVANGTKLLKVGHSIDQYWLLQNDGIYNRDGDVPVEPGSQKQLNYKGIPMIAGDPKWKDQNGDYVIDDNDKRLTGHALPVFSGGFNSDVSYRGFTLGFAFYYTLGRKIMNHEMANRMDFVNREGKIDMSAVKEITFWTKAGNYDQYPVYNPWSTVIPYRTDQDLFLENGSFLKLRTLSLQYDMTQAKWWKKNGALHRLTIYGTGSNLFTITPYTGGDPELVDYNGFDNGYGLPIPKTYTIGLKMEL</sequence>
<organism evidence="6 7">
    <name type="scientific">Chitinophaga cymbidii</name>
    <dbReference type="NCBI Taxonomy" id="1096750"/>
    <lineage>
        <taxon>Bacteria</taxon>
        <taxon>Pseudomonadati</taxon>
        <taxon>Bacteroidota</taxon>
        <taxon>Chitinophagia</taxon>
        <taxon>Chitinophagales</taxon>
        <taxon>Chitinophagaceae</taxon>
        <taxon>Chitinophaga</taxon>
    </lineage>
</organism>
<dbReference type="GO" id="GO:0009279">
    <property type="term" value="C:cell outer membrane"/>
    <property type="evidence" value="ECO:0007669"/>
    <property type="project" value="UniProtKB-SubCell"/>
</dbReference>
<keyword evidence="3" id="KW-0998">Cell outer membrane</keyword>